<accession>A0A2R5EXD8</accession>
<comment type="caution">
    <text evidence="4">The sequence shown here is derived from an EMBL/GenBank/DDBJ whole genome shotgun (WGS) entry which is preliminary data.</text>
</comment>
<feature type="chain" id="PRO_5015344600" description="Putative host cell surface-exposed lipoprotein Ltp-like HTH region domain-containing protein" evidence="2">
    <location>
        <begin position="20"/>
        <end position="174"/>
    </location>
</feature>
<dbReference type="InterPro" id="IPR011434">
    <property type="entry name" value="Ltp-like_HTH"/>
</dbReference>
<reference evidence="4 5" key="1">
    <citation type="submission" date="2017-08" db="EMBL/GenBank/DDBJ databases">
        <title>Substantial Increase in Enzyme Production by Combined Drug-Resistance Mutations in Paenibacillus agaridevorans.</title>
        <authorList>
            <person name="Tanaka Y."/>
            <person name="Funane K."/>
            <person name="Hosaka T."/>
            <person name="Shiwa Y."/>
            <person name="Fujita N."/>
            <person name="Miyazaki T."/>
            <person name="Yoshikawa H."/>
            <person name="Murakami K."/>
            <person name="Kasahara K."/>
            <person name="Inaoka T."/>
            <person name="Hiraga Y."/>
            <person name="Ochi K."/>
        </authorList>
    </citation>
    <scope>NUCLEOTIDE SEQUENCE [LARGE SCALE GENOMIC DNA]</scope>
    <source>
        <strain evidence="4 5">T-3040</strain>
    </source>
</reference>
<evidence type="ECO:0000256" key="1">
    <source>
        <dbReference type="SAM" id="MobiDB-lite"/>
    </source>
</evidence>
<keyword evidence="5" id="KW-1185">Reference proteome</keyword>
<dbReference type="InterPro" id="IPR036388">
    <property type="entry name" value="WH-like_DNA-bd_sf"/>
</dbReference>
<feature type="domain" description="Putative host cell surface-exposed lipoprotein Ltp-like HTH region" evidence="3">
    <location>
        <begin position="128"/>
        <end position="169"/>
    </location>
</feature>
<organism evidence="4 5">
    <name type="scientific">Paenibacillus agaridevorans</name>
    <dbReference type="NCBI Taxonomy" id="171404"/>
    <lineage>
        <taxon>Bacteria</taxon>
        <taxon>Bacillati</taxon>
        <taxon>Bacillota</taxon>
        <taxon>Bacilli</taxon>
        <taxon>Bacillales</taxon>
        <taxon>Paenibacillaceae</taxon>
        <taxon>Paenibacillus</taxon>
    </lineage>
</organism>
<evidence type="ECO:0000256" key="2">
    <source>
        <dbReference type="SAM" id="SignalP"/>
    </source>
</evidence>
<protein>
    <recommendedName>
        <fullName evidence="3">Putative host cell surface-exposed lipoprotein Ltp-like HTH region domain-containing protein</fullName>
    </recommendedName>
</protein>
<gene>
    <name evidence="4" type="ORF">PAT3040_05559</name>
</gene>
<dbReference type="AlphaFoldDB" id="A0A2R5EXD8"/>
<feature type="region of interest" description="Disordered" evidence="1">
    <location>
        <begin position="33"/>
        <end position="84"/>
    </location>
</feature>
<name>A0A2R5EXD8_9BACL</name>
<evidence type="ECO:0000313" key="5">
    <source>
        <dbReference type="Proteomes" id="UP000245202"/>
    </source>
</evidence>
<evidence type="ECO:0000313" key="4">
    <source>
        <dbReference type="EMBL" id="GBG10795.1"/>
    </source>
</evidence>
<feature type="signal peptide" evidence="2">
    <location>
        <begin position="1"/>
        <end position="19"/>
    </location>
</feature>
<dbReference type="Proteomes" id="UP000245202">
    <property type="component" value="Unassembled WGS sequence"/>
</dbReference>
<evidence type="ECO:0000259" key="3">
    <source>
        <dbReference type="Pfam" id="PF07553"/>
    </source>
</evidence>
<dbReference type="Pfam" id="PF07553">
    <property type="entry name" value="Lipoprotein_Ltp"/>
    <property type="match status" value="2"/>
</dbReference>
<proteinExistence type="predicted"/>
<sequence length="174" mass="19293">MLFGLIAFIVLVVAFSVDSDDTNMTADVDKSVVETESETKSEPTSETDKKEAVVEDKVEVAVATPEPTVKPTPEPTVKETASQRNAVRTAKNYLEYTAFSRKGLIEQLVFEGYDNTDAEYAVDRVNADWNEQAALKAKDYLEYSSFSEQGLIEQLEFEGFTNAQAKHGVSIAYE</sequence>
<dbReference type="Gene3D" id="1.10.10.10">
    <property type="entry name" value="Winged helix-like DNA-binding domain superfamily/Winged helix DNA-binding domain"/>
    <property type="match status" value="2"/>
</dbReference>
<feature type="domain" description="Putative host cell surface-exposed lipoprotein Ltp-like HTH region" evidence="3">
    <location>
        <begin position="83"/>
        <end position="124"/>
    </location>
</feature>
<dbReference type="EMBL" id="BDQX01000356">
    <property type="protein sequence ID" value="GBG10795.1"/>
    <property type="molecule type" value="Genomic_DNA"/>
</dbReference>
<feature type="compositionally biased region" description="Basic and acidic residues" evidence="1">
    <location>
        <begin position="33"/>
        <end position="59"/>
    </location>
</feature>
<keyword evidence="2" id="KW-0732">Signal</keyword>